<evidence type="ECO:0000313" key="3">
    <source>
        <dbReference type="Proteomes" id="UP000278807"/>
    </source>
</evidence>
<dbReference type="EMBL" id="UZAE01002394">
    <property type="protein sequence ID" value="VDN99699.1"/>
    <property type="molecule type" value="Genomic_DNA"/>
</dbReference>
<feature type="compositionally biased region" description="Polar residues" evidence="1">
    <location>
        <begin position="45"/>
        <end position="58"/>
    </location>
</feature>
<dbReference type="OrthoDB" id="10435220at2759"/>
<accession>A0A0R3T9V3</accession>
<dbReference type="Proteomes" id="UP000278807">
    <property type="component" value="Unassembled WGS sequence"/>
</dbReference>
<dbReference type="AlphaFoldDB" id="A0A0R3T9V3"/>
<feature type="region of interest" description="Disordered" evidence="1">
    <location>
        <begin position="23"/>
        <end position="58"/>
    </location>
</feature>
<gene>
    <name evidence="2" type="ORF">HNAJ_LOCUS3840</name>
</gene>
<reference evidence="2 3" key="2">
    <citation type="submission" date="2018-11" db="EMBL/GenBank/DDBJ databases">
        <authorList>
            <consortium name="Pathogen Informatics"/>
        </authorList>
    </citation>
    <scope>NUCLEOTIDE SEQUENCE [LARGE SCALE GENOMIC DNA]</scope>
</reference>
<reference evidence="4" key="1">
    <citation type="submission" date="2017-02" db="UniProtKB">
        <authorList>
            <consortium name="WormBaseParasite"/>
        </authorList>
    </citation>
    <scope>IDENTIFICATION</scope>
</reference>
<protein>
    <submittedName>
        <fullName evidence="2 4">Uncharacterized protein</fullName>
    </submittedName>
</protein>
<organism evidence="4">
    <name type="scientific">Rodentolepis nana</name>
    <name type="common">Dwarf tapeworm</name>
    <name type="synonym">Hymenolepis nana</name>
    <dbReference type="NCBI Taxonomy" id="102285"/>
    <lineage>
        <taxon>Eukaryota</taxon>
        <taxon>Metazoa</taxon>
        <taxon>Spiralia</taxon>
        <taxon>Lophotrochozoa</taxon>
        <taxon>Platyhelminthes</taxon>
        <taxon>Cestoda</taxon>
        <taxon>Eucestoda</taxon>
        <taxon>Cyclophyllidea</taxon>
        <taxon>Hymenolepididae</taxon>
        <taxon>Rodentolepis</taxon>
    </lineage>
</organism>
<proteinExistence type="predicted"/>
<name>A0A0R3T9V3_RODNA</name>
<evidence type="ECO:0000313" key="4">
    <source>
        <dbReference type="WBParaSite" id="HNAJ_0000384201-mRNA-1"/>
    </source>
</evidence>
<feature type="compositionally biased region" description="Polar residues" evidence="1">
    <location>
        <begin position="103"/>
        <end position="112"/>
    </location>
</feature>
<keyword evidence="3" id="KW-1185">Reference proteome</keyword>
<evidence type="ECO:0000313" key="2">
    <source>
        <dbReference type="EMBL" id="VDN99699.1"/>
    </source>
</evidence>
<feature type="region of interest" description="Disordered" evidence="1">
    <location>
        <begin position="96"/>
        <end position="118"/>
    </location>
</feature>
<evidence type="ECO:0000256" key="1">
    <source>
        <dbReference type="SAM" id="MobiDB-lite"/>
    </source>
</evidence>
<dbReference type="WBParaSite" id="HNAJ_0000384201-mRNA-1">
    <property type="protein sequence ID" value="HNAJ_0000384201-mRNA-1"/>
    <property type="gene ID" value="HNAJ_0000384201"/>
</dbReference>
<sequence>MINAGPKEHRPLLPTNQKVLTNEVRKAPKNPNVKVPEITGRPSVRRSSSAGHIQTISPFTSPLQMAALERRKSKSYSGFDEVDGREVNFSGAPAFLNEEDDGLSTSSGSENSFIKGFH</sequence>